<feature type="domain" description="C3H1-type" evidence="7">
    <location>
        <begin position="67"/>
        <end position="94"/>
    </location>
</feature>
<evidence type="ECO:0000256" key="5">
    <source>
        <dbReference type="PROSITE-ProRule" id="PRU00723"/>
    </source>
</evidence>
<dbReference type="Pfam" id="PF00642">
    <property type="entry name" value="zf-CCCH"/>
    <property type="match status" value="6"/>
</dbReference>
<evidence type="ECO:0000313" key="9">
    <source>
        <dbReference type="Proteomes" id="UP000824469"/>
    </source>
</evidence>
<feature type="non-terminal residue" evidence="8">
    <location>
        <position position="1"/>
    </location>
</feature>
<feature type="compositionally biased region" description="Polar residues" evidence="6">
    <location>
        <begin position="238"/>
        <end position="262"/>
    </location>
</feature>
<dbReference type="PANTHER" id="PTHR12506">
    <property type="entry name" value="PROTEIN PHOSPHATASE RELATED"/>
    <property type="match status" value="1"/>
</dbReference>
<dbReference type="OMA" id="NDEHCEE"/>
<feature type="region of interest" description="Disordered" evidence="6">
    <location>
        <begin position="1"/>
        <end position="20"/>
    </location>
</feature>
<dbReference type="InterPro" id="IPR036855">
    <property type="entry name" value="Znf_CCCH_sf"/>
</dbReference>
<comment type="caution">
    <text evidence="8">The sequence shown here is derived from an EMBL/GenBank/DDBJ whole genome shotgun (WGS) entry which is preliminary data.</text>
</comment>
<dbReference type="Gene3D" id="4.10.1000.10">
    <property type="entry name" value="Zinc finger, CCCH-type"/>
    <property type="match status" value="4"/>
</dbReference>
<dbReference type="GO" id="GO:0003729">
    <property type="term" value="F:mRNA binding"/>
    <property type="evidence" value="ECO:0007669"/>
    <property type="project" value="UniProtKB-ARBA"/>
</dbReference>
<dbReference type="InterPro" id="IPR050974">
    <property type="entry name" value="Plant_ZF_CCCH"/>
</dbReference>
<evidence type="ECO:0000259" key="7">
    <source>
        <dbReference type="PROSITE" id="PS50103"/>
    </source>
</evidence>
<evidence type="ECO:0000256" key="3">
    <source>
        <dbReference type="ARBA" id="ARBA00022833"/>
    </source>
</evidence>
<dbReference type="GO" id="GO:0008270">
    <property type="term" value="F:zinc ion binding"/>
    <property type="evidence" value="ECO:0007669"/>
    <property type="project" value="UniProtKB-KW"/>
</dbReference>
<feature type="domain" description="C3H1-type" evidence="7">
    <location>
        <begin position="26"/>
        <end position="54"/>
    </location>
</feature>
<evidence type="ECO:0000256" key="4">
    <source>
        <dbReference type="ARBA" id="ARBA00023125"/>
    </source>
</evidence>
<evidence type="ECO:0000256" key="6">
    <source>
        <dbReference type="SAM" id="MobiDB-lite"/>
    </source>
</evidence>
<keyword evidence="4" id="KW-0238">DNA-binding</keyword>
<protein>
    <recommendedName>
        <fullName evidence="7">C3H1-type domain-containing protein</fullName>
    </recommendedName>
</protein>
<feature type="zinc finger region" description="C3H1-type" evidence="5">
    <location>
        <begin position="110"/>
        <end position="138"/>
    </location>
</feature>
<proteinExistence type="predicted"/>
<keyword evidence="1 5" id="KW-0479">Metal-binding</keyword>
<dbReference type="SUPFAM" id="SSF90229">
    <property type="entry name" value="CCCH zinc finger"/>
    <property type="match status" value="6"/>
</dbReference>
<name>A0AA38CI24_TAXCH</name>
<feature type="zinc finger region" description="C3H1-type" evidence="5">
    <location>
        <begin position="327"/>
        <end position="355"/>
    </location>
</feature>
<gene>
    <name evidence="8" type="ORF">KI387_030990</name>
</gene>
<dbReference type="SMART" id="SM00356">
    <property type="entry name" value="ZnF_C3H1"/>
    <property type="match status" value="6"/>
</dbReference>
<dbReference type="InterPro" id="IPR000571">
    <property type="entry name" value="Znf_CCCH"/>
</dbReference>
<evidence type="ECO:0000313" key="8">
    <source>
        <dbReference type="EMBL" id="KAH9299308.1"/>
    </source>
</evidence>
<dbReference type="PANTHER" id="PTHR12506:SF20">
    <property type="entry name" value="ZINC FINGER CCCH DOMAIN-CONTAINING PROTEIN 67"/>
    <property type="match status" value="1"/>
</dbReference>
<accession>A0AA38CI24</accession>
<keyword evidence="9" id="KW-1185">Reference proteome</keyword>
<feature type="region of interest" description="Disordered" evidence="6">
    <location>
        <begin position="238"/>
        <end position="265"/>
    </location>
</feature>
<feature type="zinc finger region" description="C3H1-type" evidence="5">
    <location>
        <begin position="26"/>
        <end position="54"/>
    </location>
</feature>
<keyword evidence="2 5" id="KW-0863">Zinc-finger</keyword>
<feature type="domain" description="C3H1-type" evidence="7">
    <location>
        <begin position="444"/>
        <end position="472"/>
    </location>
</feature>
<feature type="domain" description="C3H1-type" evidence="7">
    <location>
        <begin position="327"/>
        <end position="355"/>
    </location>
</feature>
<dbReference type="GO" id="GO:0003677">
    <property type="term" value="F:DNA binding"/>
    <property type="evidence" value="ECO:0007669"/>
    <property type="project" value="UniProtKB-KW"/>
</dbReference>
<dbReference type="AlphaFoldDB" id="A0AA38CI24"/>
<feature type="zinc finger region" description="C3H1-type" evidence="5">
    <location>
        <begin position="67"/>
        <end position="94"/>
    </location>
</feature>
<dbReference type="PROSITE" id="PS50103">
    <property type="entry name" value="ZF_C3H1"/>
    <property type="match status" value="6"/>
</dbReference>
<sequence>AMQKMSIQPTNSGNGLEISAGPYPERPGVIDCSFYVRTGSCKFGMNCHFNHPPNREQVSQTGELPNNAGQLECQFYLKGTCKFGAMCKYDHSNQKEGSGGQFNFLGLPIRQGGRECPYYMRTGSCKYGVTCKYHHPEPGSEATAASVSNSPAHVFTRDPLASSSETSYGPVNLSQPLPRAPYAPSIHPHEHVAYMHGMHPFQQDMSPKPAWSNNYQAPVNALSSLEGKQQLIGTEKINTQTNDPSLSGAQAISTSRPLSSSAGGHFGLQSAVTDREGMTFPERPGQVECQHYLRTGTCKFGAACKFHHPKRTEQSATIIQKRRFPERPGEPECLYYLKTGDCRFGDACLYHHPKERFEQSSENMLNPTSLPVNYVHVRPFPLEEEKQHSNAISGVNTTNQPNNLDLSGVQSVLTSTGPMYSVSTGGTAAHSWESTGWEETFPERTGQPECPHYMKTGVCRFGAACRYQHPKEQSEKISASKLSEMGLPLNPVSTSLHA</sequence>
<feature type="zinc finger region" description="C3H1-type" evidence="5">
    <location>
        <begin position="444"/>
        <end position="472"/>
    </location>
</feature>
<evidence type="ECO:0000256" key="2">
    <source>
        <dbReference type="ARBA" id="ARBA00022771"/>
    </source>
</evidence>
<feature type="domain" description="C3H1-type" evidence="7">
    <location>
        <begin position="110"/>
        <end position="138"/>
    </location>
</feature>
<keyword evidence="3 5" id="KW-0862">Zinc</keyword>
<dbReference type="Proteomes" id="UP000824469">
    <property type="component" value="Unassembled WGS sequence"/>
</dbReference>
<organism evidence="8 9">
    <name type="scientific">Taxus chinensis</name>
    <name type="common">Chinese yew</name>
    <name type="synonym">Taxus wallichiana var. chinensis</name>
    <dbReference type="NCBI Taxonomy" id="29808"/>
    <lineage>
        <taxon>Eukaryota</taxon>
        <taxon>Viridiplantae</taxon>
        <taxon>Streptophyta</taxon>
        <taxon>Embryophyta</taxon>
        <taxon>Tracheophyta</taxon>
        <taxon>Spermatophyta</taxon>
        <taxon>Pinopsida</taxon>
        <taxon>Pinidae</taxon>
        <taxon>Conifers II</taxon>
        <taxon>Cupressales</taxon>
        <taxon>Taxaceae</taxon>
        <taxon>Taxus</taxon>
    </lineage>
</organism>
<reference evidence="8 9" key="1">
    <citation type="journal article" date="2021" name="Nat. Plants">
        <title>The Taxus genome provides insights into paclitaxel biosynthesis.</title>
        <authorList>
            <person name="Xiong X."/>
            <person name="Gou J."/>
            <person name="Liao Q."/>
            <person name="Li Y."/>
            <person name="Zhou Q."/>
            <person name="Bi G."/>
            <person name="Li C."/>
            <person name="Du R."/>
            <person name="Wang X."/>
            <person name="Sun T."/>
            <person name="Guo L."/>
            <person name="Liang H."/>
            <person name="Lu P."/>
            <person name="Wu Y."/>
            <person name="Zhang Z."/>
            <person name="Ro D.K."/>
            <person name="Shang Y."/>
            <person name="Huang S."/>
            <person name="Yan J."/>
        </authorList>
    </citation>
    <scope>NUCLEOTIDE SEQUENCE [LARGE SCALE GENOMIC DNA]</scope>
    <source>
        <strain evidence="8">Ta-2019</strain>
    </source>
</reference>
<evidence type="ECO:0000256" key="1">
    <source>
        <dbReference type="ARBA" id="ARBA00022723"/>
    </source>
</evidence>
<feature type="compositionally biased region" description="Polar residues" evidence="6">
    <location>
        <begin position="1"/>
        <end position="14"/>
    </location>
</feature>
<feature type="region of interest" description="Disordered" evidence="6">
    <location>
        <begin position="476"/>
        <end position="498"/>
    </location>
</feature>
<dbReference type="EMBL" id="JAHRHJ020000010">
    <property type="protein sequence ID" value="KAH9299308.1"/>
    <property type="molecule type" value="Genomic_DNA"/>
</dbReference>
<feature type="domain" description="C3H1-type" evidence="7">
    <location>
        <begin position="283"/>
        <end position="311"/>
    </location>
</feature>
<feature type="zinc finger region" description="C3H1-type" evidence="5">
    <location>
        <begin position="283"/>
        <end position="311"/>
    </location>
</feature>